<evidence type="ECO:0000256" key="2">
    <source>
        <dbReference type="ARBA" id="ARBA00010740"/>
    </source>
</evidence>
<accession>A0A831R2V0</accession>
<protein>
    <recommendedName>
        <fullName evidence="3">Large ribosomal RNA subunit accumulation protein YceD</fullName>
    </recommendedName>
    <alternativeName>
        <fullName evidence="5">23S rRNA accumulation protein YceD</fullName>
    </alternativeName>
</protein>
<dbReference type="Pfam" id="PF02620">
    <property type="entry name" value="YceD"/>
    <property type="match status" value="1"/>
</dbReference>
<dbReference type="GO" id="GO:0005829">
    <property type="term" value="C:cytosol"/>
    <property type="evidence" value="ECO:0007669"/>
    <property type="project" value="TreeGrafter"/>
</dbReference>
<reference evidence="7" key="1">
    <citation type="journal article" date="2020" name="mSystems">
        <title>Genome- and Community-Level Interaction Insights into Carbon Utilization and Element Cycling Functions of Hydrothermarchaeota in Hydrothermal Sediment.</title>
        <authorList>
            <person name="Zhou Z."/>
            <person name="Liu Y."/>
            <person name="Xu W."/>
            <person name="Pan J."/>
            <person name="Luo Z.H."/>
            <person name="Li M."/>
        </authorList>
    </citation>
    <scope>NUCLEOTIDE SEQUENCE [LARGE SCALE GENOMIC DNA]</scope>
    <source>
        <strain evidence="7">HyVt-357</strain>
    </source>
</reference>
<comment type="similarity">
    <text evidence="2">Belongs to the DUF177 domain family.</text>
</comment>
<dbReference type="RefSeq" id="WP_304097718.1">
    <property type="nucleotide sequence ID" value="NZ_DRGY01000010.1"/>
</dbReference>
<dbReference type="PANTHER" id="PTHR38099:SF1">
    <property type="entry name" value="LARGE RIBOSOMAL RNA SUBUNIT ACCUMULATION PROTEIN YCED"/>
    <property type="match status" value="1"/>
</dbReference>
<evidence type="ECO:0000256" key="4">
    <source>
        <dbReference type="ARBA" id="ARBA00022517"/>
    </source>
</evidence>
<evidence type="ECO:0000256" key="3">
    <source>
        <dbReference type="ARBA" id="ARBA00015716"/>
    </source>
</evidence>
<dbReference type="Proteomes" id="UP000885748">
    <property type="component" value="Unassembled WGS sequence"/>
</dbReference>
<keyword evidence="4" id="KW-0690">Ribosome biogenesis</keyword>
<comment type="caution">
    <text evidence="7">The sequence shown here is derived from an EMBL/GenBank/DDBJ whole genome shotgun (WGS) entry which is preliminary data.</text>
</comment>
<evidence type="ECO:0000256" key="6">
    <source>
        <dbReference type="SAM" id="MobiDB-lite"/>
    </source>
</evidence>
<dbReference type="GO" id="GO:0042254">
    <property type="term" value="P:ribosome biogenesis"/>
    <property type="evidence" value="ECO:0007669"/>
    <property type="project" value="UniProtKB-KW"/>
</dbReference>
<comment type="function">
    <text evidence="1">Plays a role in synthesis, processing and/or stability of 23S rRNA.</text>
</comment>
<dbReference type="InterPro" id="IPR003772">
    <property type="entry name" value="YceD"/>
</dbReference>
<sequence length="184" mass="20482">MSNASNTELPKIVDPYKLAEHTSVLEGAIPLSALTRFRKAVLGFDDDATCRVNLSFYMDGERRRVVSGELEASVRLECQRCMESMNSVLVSRFALGLVTSDEQAQRLPRELEPYLTDDFSADLWAMAEDELLLVLPPYPLHDRNECPAKEDLEAYEPGNSSATAEEKSGDNPFSVLAGLKKTKH</sequence>
<feature type="region of interest" description="Disordered" evidence="6">
    <location>
        <begin position="145"/>
        <end position="184"/>
    </location>
</feature>
<gene>
    <name evidence="7" type="ORF">ENI00_01370</name>
</gene>
<evidence type="ECO:0000256" key="5">
    <source>
        <dbReference type="ARBA" id="ARBA00031841"/>
    </source>
</evidence>
<dbReference type="InterPro" id="IPR039255">
    <property type="entry name" value="YceD_bac"/>
</dbReference>
<organism evidence="7">
    <name type="scientific">Marinobacter antarcticus</name>
    <dbReference type="NCBI Taxonomy" id="564117"/>
    <lineage>
        <taxon>Bacteria</taxon>
        <taxon>Pseudomonadati</taxon>
        <taxon>Pseudomonadota</taxon>
        <taxon>Gammaproteobacteria</taxon>
        <taxon>Pseudomonadales</taxon>
        <taxon>Marinobacteraceae</taxon>
        <taxon>Marinobacter</taxon>
    </lineage>
</organism>
<dbReference type="AlphaFoldDB" id="A0A831R2V0"/>
<dbReference type="EMBL" id="DRGY01000010">
    <property type="protein sequence ID" value="HEA50976.1"/>
    <property type="molecule type" value="Genomic_DNA"/>
</dbReference>
<evidence type="ECO:0000313" key="7">
    <source>
        <dbReference type="EMBL" id="HEA50976.1"/>
    </source>
</evidence>
<dbReference type="PANTHER" id="PTHR38099">
    <property type="entry name" value="LARGE RIBOSOMAL RNA SUBUNIT ACCUMULATION PROTEIN YCED"/>
    <property type="match status" value="1"/>
</dbReference>
<evidence type="ECO:0000256" key="1">
    <source>
        <dbReference type="ARBA" id="ARBA00002868"/>
    </source>
</evidence>
<name>A0A831R2V0_9GAMM</name>
<proteinExistence type="inferred from homology"/>